<evidence type="ECO:0000256" key="8">
    <source>
        <dbReference type="ARBA" id="ARBA00023029"/>
    </source>
</evidence>
<evidence type="ECO:0000256" key="11">
    <source>
        <dbReference type="HAMAP-Rule" id="MF_01898"/>
    </source>
</evidence>
<gene>
    <name evidence="11 13" type="primary">gyrB</name>
    <name evidence="13" type="ORF">AVE30378_03114</name>
    <name evidence="14" type="ORF">WHX56_04805</name>
</gene>
<dbReference type="SMART" id="SM00387">
    <property type="entry name" value="HATPase_c"/>
    <property type="match status" value="1"/>
</dbReference>
<dbReference type="EMBL" id="UFQC01000015">
    <property type="protein sequence ID" value="SSW68655.1"/>
    <property type="molecule type" value="Genomic_DNA"/>
</dbReference>
<comment type="function">
    <text evidence="11">A type II topoisomerase that negatively supercoils closed circular double-stranded (ds) DNA in an ATP-dependent manner to modulate DNA topology and maintain chromosomes in an underwound state. Negative supercoiling favors strand separation, and DNA replication, transcription, recombination and repair, all of which involve strand separation. Also able to catalyze the interconversion of other topological isomers of dsDNA rings, including catenanes and knotted rings. Type II topoisomerases break and join 2 DNA strands simultaneously in an ATP-dependent manner.</text>
</comment>
<feature type="binding site" evidence="11">
    <location>
        <position position="511"/>
    </location>
    <ligand>
        <name>Mg(2+)</name>
        <dbReference type="ChEBI" id="CHEBI:18420"/>
        <label>1</label>
        <note>catalytic</note>
    </ligand>
</feature>
<comment type="cofactor">
    <cofactor evidence="11">
        <name>Mg(2+)</name>
        <dbReference type="ChEBI" id="CHEBI:18420"/>
    </cofactor>
    <cofactor evidence="11">
        <name>Mn(2+)</name>
        <dbReference type="ChEBI" id="CHEBI:29035"/>
    </cofactor>
    <cofactor evidence="11">
        <name>Ca(2+)</name>
        <dbReference type="ChEBI" id="CHEBI:29108"/>
    </cofactor>
    <text evidence="11">Binds two Mg(2+) per subunit. The magnesium ions form salt bridges with both the protein and the DNA. Can also accept other divalent metal cations, such as Mn(2+) or Ca(2+).</text>
</comment>
<dbReference type="InterPro" id="IPR013506">
    <property type="entry name" value="Topo_IIA_bsu_dom2"/>
</dbReference>
<dbReference type="InterPro" id="IPR000565">
    <property type="entry name" value="Topo_IIA_B"/>
</dbReference>
<dbReference type="Gene3D" id="3.30.230.10">
    <property type="match status" value="1"/>
</dbReference>
<dbReference type="SMART" id="SM00433">
    <property type="entry name" value="TOP2c"/>
    <property type="match status" value="1"/>
</dbReference>
<dbReference type="RefSeq" id="WP_129241807.1">
    <property type="nucleotide sequence ID" value="NZ_CP148753.1"/>
</dbReference>
<organism evidence="13 15">
    <name type="scientific">Achromobacter veterisilvae</name>
    <dbReference type="NCBI Taxonomy" id="2069367"/>
    <lineage>
        <taxon>Bacteria</taxon>
        <taxon>Pseudomonadati</taxon>
        <taxon>Pseudomonadota</taxon>
        <taxon>Betaproteobacteria</taxon>
        <taxon>Burkholderiales</taxon>
        <taxon>Alcaligenaceae</taxon>
        <taxon>Achromobacter</taxon>
    </lineage>
</organism>
<dbReference type="CDD" id="cd00822">
    <property type="entry name" value="TopoII_Trans_DNA_gyrase"/>
    <property type="match status" value="1"/>
</dbReference>
<keyword evidence="4 11" id="KW-0479">Metal-binding</keyword>
<dbReference type="InterPro" id="IPR013759">
    <property type="entry name" value="Topo_IIA_B_C"/>
</dbReference>
<dbReference type="InterPro" id="IPR036890">
    <property type="entry name" value="HATPase_C_sf"/>
</dbReference>
<evidence type="ECO:0000256" key="2">
    <source>
        <dbReference type="ARBA" id="ARBA00010708"/>
    </source>
</evidence>
<feature type="domain" description="Toprim" evidence="12">
    <location>
        <begin position="432"/>
        <end position="546"/>
    </location>
</feature>
<dbReference type="PROSITE" id="PS50880">
    <property type="entry name" value="TOPRIM"/>
    <property type="match status" value="1"/>
</dbReference>
<keyword evidence="3 11" id="KW-0963">Cytoplasm</keyword>
<evidence type="ECO:0000256" key="3">
    <source>
        <dbReference type="ARBA" id="ARBA00022490"/>
    </source>
</evidence>
<keyword evidence="10 11" id="KW-0413">Isomerase</keyword>
<feature type="binding site" evidence="11">
    <location>
        <position position="511"/>
    </location>
    <ligand>
        <name>Mg(2+)</name>
        <dbReference type="ChEBI" id="CHEBI:18420"/>
        <label>2</label>
    </ligand>
</feature>
<evidence type="ECO:0000256" key="7">
    <source>
        <dbReference type="ARBA" id="ARBA00022842"/>
    </source>
</evidence>
<dbReference type="OrthoDB" id="9802808at2"/>
<dbReference type="FunFam" id="3.30.565.10:FF:000002">
    <property type="entry name" value="DNA gyrase subunit B"/>
    <property type="match status" value="1"/>
</dbReference>
<evidence type="ECO:0000313" key="14">
    <source>
        <dbReference type="EMBL" id="WXR74822.1"/>
    </source>
</evidence>
<reference evidence="13 15" key="1">
    <citation type="submission" date="2018-07" db="EMBL/GenBank/DDBJ databases">
        <authorList>
            <person name="Peeters C."/>
        </authorList>
    </citation>
    <scope>NUCLEOTIDE SEQUENCE [LARGE SCALE GENOMIC DNA]</scope>
    <source>
        <strain evidence="13 15">LMG 30378</strain>
    </source>
</reference>
<dbReference type="AlphaFoldDB" id="A0A446CLM0"/>
<dbReference type="GO" id="GO:0003677">
    <property type="term" value="F:DNA binding"/>
    <property type="evidence" value="ECO:0007669"/>
    <property type="project" value="UniProtKB-KW"/>
</dbReference>
<dbReference type="GO" id="GO:0005694">
    <property type="term" value="C:chromosome"/>
    <property type="evidence" value="ECO:0007669"/>
    <property type="project" value="InterPro"/>
</dbReference>
<dbReference type="InterPro" id="IPR006171">
    <property type="entry name" value="TOPRIM_dom"/>
</dbReference>
<dbReference type="Pfam" id="PF18053">
    <property type="entry name" value="GyrB_insert"/>
    <property type="match status" value="1"/>
</dbReference>
<dbReference type="FunFam" id="3.30.230.10:FF:000005">
    <property type="entry name" value="DNA gyrase subunit B"/>
    <property type="match status" value="1"/>
</dbReference>
<dbReference type="Gene3D" id="3.30.565.10">
    <property type="entry name" value="Histidine kinase-like ATPase, C-terminal domain"/>
    <property type="match status" value="1"/>
</dbReference>
<dbReference type="InterPro" id="IPR018522">
    <property type="entry name" value="TopoIIA_CS"/>
</dbReference>
<dbReference type="FunFam" id="3.40.50.670:FF:000007">
    <property type="entry name" value="DNA gyrase subunit B"/>
    <property type="match status" value="1"/>
</dbReference>
<dbReference type="Pfam" id="PF00204">
    <property type="entry name" value="DNA_gyraseB"/>
    <property type="match status" value="1"/>
</dbReference>
<dbReference type="Proteomes" id="UP000289465">
    <property type="component" value="Unassembled WGS sequence"/>
</dbReference>
<dbReference type="SUPFAM" id="SSF56719">
    <property type="entry name" value="Type II DNA topoisomerase"/>
    <property type="match status" value="1"/>
</dbReference>
<dbReference type="InterPro" id="IPR002288">
    <property type="entry name" value="DNA_gyrase_B_C"/>
</dbReference>
<proteinExistence type="inferred from homology"/>
<accession>A0A446CLM0</accession>
<dbReference type="CDD" id="cd03366">
    <property type="entry name" value="TOPRIM_TopoIIA_GyrB"/>
    <property type="match status" value="1"/>
</dbReference>
<evidence type="ECO:0000256" key="6">
    <source>
        <dbReference type="ARBA" id="ARBA00022840"/>
    </source>
</evidence>
<dbReference type="GO" id="GO:0006265">
    <property type="term" value="P:DNA topological change"/>
    <property type="evidence" value="ECO:0007669"/>
    <property type="project" value="UniProtKB-UniRule"/>
</dbReference>
<dbReference type="EC" id="5.6.2.2" evidence="11"/>
<reference evidence="14 16" key="2">
    <citation type="submission" date="2024-03" db="EMBL/GenBank/DDBJ databases">
        <title>Reference genomes for the five species model microbial community.</title>
        <authorList>
            <person name="Padfield D."/>
        </authorList>
    </citation>
    <scope>NUCLEOTIDE SEQUENCE [LARGE SCALE GENOMIC DNA]</scope>
    <source>
        <strain evidence="14 16">AB1</strain>
    </source>
</reference>
<evidence type="ECO:0000256" key="4">
    <source>
        <dbReference type="ARBA" id="ARBA00022723"/>
    </source>
</evidence>
<keyword evidence="16" id="KW-1185">Reference proteome</keyword>
<sequence length="815" mass="90068">MSDQQNTTPENSGYGADSIKMLKGLEAVRKRPGMYIGDTSDGTGLHHMVFEVVDNAIDEALAGYCDDIVVTIHTDNSISVTDNGRGIPTDIHKDDEFHRSAAEIVMTELHAGGKFDQNSYKVSGGLHGVGVSCVNALSEWLRLTIRRNGQVHQMEFRQGERVAPLAVTGTTDKRGTEVRFLADPLIFNNIEYHYEILSKRLRELSFLNNGVKIRLIDQRQGKEENFAFSGGVKGFVEYINRSKTVLHPNVFSVSTESAAGGVSVGVEVAMQWNDSYSESVLCFTNNIPQRDGGSHLTGLRAAMTRILNKYIADNELAKKAKVETSGDDMREGLACVLSVKVPEPKFSSQTKDKLVSSEVRPAVEEAVARTLETWLLEHPNDAKALCAKIVEAARAREAARKAREMTRRKSVLEGAGLPGKLADCQEKDPALCELYIVEGDSAGGSAKQGRDRKFQAILPLRGKVLNVEKARFDRLIASEQIATLITALGTSIGPDFNVDKLRYHRLIIMTDADVDGAHIRTLLLTLLYRQMPELVQRGYVYIAQPPLYKVKVGREERYLKDDQEEAQFMLSLALKDAEIISGGNIIRSEELNELARQYVAADGVIARLSRVFDTAALSAMAEGVEINLETAESTADSARRLAEAMRDPVSGNGVDVVAQFDEATERHRLSVQRMHHGNVRVSLIDADFVNGSDYAILSKAAKSFSGKVGPRSLVARGEGEKRKEQTVSDFREAMQWLRGEAERGISKQRYKGLGEMNPDQLWETTMDPKVRRLLRVQIEDAIAADEVFTTLMGDDVEPRRNFIETHALSAGNIDA</sequence>
<dbReference type="InterPro" id="IPR014721">
    <property type="entry name" value="Ribsml_uS5_D2-typ_fold_subgr"/>
</dbReference>
<dbReference type="PRINTS" id="PR00418">
    <property type="entry name" value="TPI2FAMILY"/>
</dbReference>
<dbReference type="NCBIfam" id="NF011501">
    <property type="entry name" value="PRK14939.1"/>
    <property type="match status" value="1"/>
</dbReference>
<dbReference type="PRINTS" id="PR01159">
    <property type="entry name" value="DNAGYRASEB"/>
</dbReference>
<keyword evidence="8 11" id="KW-0799">Topoisomerase</keyword>
<dbReference type="Pfam" id="PF21249">
    <property type="entry name" value="GyrB_hook"/>
    <property type="match status" value="1"/>
</dbReference>
<dbReference type="NCBIfam" id="TIGR01059">
    <property type="entry name" value="gyrB"/>
    <property type="match status" value="1"/>
</dbReference>
<evidence type="ECO:0000256" key="9">
    <source>
        <dbReference type="ARBA" id="ARBA00023125"/>
    </source>
</evidence>
<comment type="subcellular location">
    <subcellularLocation>
        <location evidence="11">Cytoplasm</location>
    </subcellularLocation>
</comment>
<dbReference type="GO" id="GO:0006261">
    <property type="term" value="P:DNA-templated DNA replication"/>
    <property type="evidence" value="ECO:0007669"/>
    <property type="project" value="UniProtKB-UniRule"/>
</dbReference>
<evidence type="ECO:0000313" key="15">
    <source>
        <dbReference type="Proteomes" id="UP000289465"/>
    </source>
</evidence>
<dbReference type="GO" id="GO:0046872">
    <property type="term" value="F:metal ion binding"/>
    <property type="evidence" value="ECO:0007669"/>
    <property type="project" value="UniProtKB-KW"/>
</dbReference>
<dbReference type="Pfam" id="PF00986">
    <property type="entry name" value="DNA_gyraseB_C"/>
    <property type="match status" value="1"/>
</dbReference>
<evidence type="ECO:0000313" key="16">
    <source>
        <dbReference type="Proteomes" id="UP001456224"/>
    </source>
</evidence>
<dbReference type="EMBL" id="CP148753">
    <property type="protein sequence ID" value="WXR74822.1"/>
    <property type="molecule type" value="Genomic_DNA"/>
</dbReference>
<dbReference type="InterPro" id="IPR013760">
    <property type="entry name" value="Topo_IIA-like_dom_sf"/>
</dbReference>
<dbReference type="Proteomes" id="UP001456224">
    <property type="component" value="Chromosome"/>
</dbReference>
<dbReference type="Gene3D" id="3.40.50.670">
    <property type="match status" value="2"/>
</dbReference>
<evidence type="ECO:0000256" key="5">
    <source>
        <dbReference type="ARBA" id="ARBA00022741"/>
    </source>
</evidence>
<dbReference type="FunFam" id="3.40.50.670:FF:000004">
    <property type="entry name" value="DNA gyrase subunit B"/>
    <property type="match status" value="1"/>
</dbReference>
<keyword evidence="6 11" id="KW-0067">ATP-binding</keyword>
<name>A0A446CLM0_9BURK</name>
<dbReference type="PROSITE" id="PS00177">
    <property type="entry name" value="TOPOISOMERASE_II"/>
    <property type="match status" value="1"/>
</dbReference>
<dbReference type="InterPro" id="IPR003594">
    <property type="entry name" value="HATPase_dom"/>
</dbReference>
<feature type="site" description="Interaction with DNA" evidence="11">
    <location>
        <position position="463"/>
    </location>
</feature>
<evidence type="ECO:0000259" key="12">
    <source>
        <dbReference type="PROSITE" id="PS50880"/>
    </source>
</evidence>
<dbReference type="InterPro" id="IPR041423">
    <property type="entry name" value="GyrB_insert"/>
</dbReference>
<keyword evidence="9" id="KW-0238">DNA-binding</keyword>
<keyword evidence="7 11" id="KW-0460">Magnesium</keyword>
<feature type="binding site" evidence="11">
    <location>
        <position position="438"/>
    </location>
    <ligand>
        <name>Mg(2+)</name>
        <dbReference type="ChEBI" id="CHEBI:18420"/>
        <label>1</label>
        <note>catalytic</note>
    </ligand>
</feature>
<comment type="catalytic activity">
    <reaction evidence="1 11">
        <text>ATP-dependent breakage, passage and rejoining of double-stranded DNA.</text>
        <dbReference type="EC" id="5.6.2.2"/>
    </reaction>
</comment>
<dbReference type="InterPro" id="IPR001241">
    <property type="entry name" value="Topo_IIA"/>
</dbReference>
<dbReference type="NCBIfam" id="NF004189">
    <property type="entry name" value="PRK05644.1"/>
    <property type="match status" value="1"/>
</dbReference>
<dbReference type="PANTHER" id="PTHR45866:SF1">
    <property type="entry name" value="DNA GYRASE SUBUNIT B, MITOCHONDRIAL"/>
    <property type="match status" value="1"/>
</dbReference>
<feature type="binding site" evidence="11">
    <location>
        <position position="513"/>
    </location>
    <ligand>
        <name>Mg(2+)</name>
        <dbReference type="ChEBI" id="CHEBI:18420"/>
        <label>2</label>
    </ligand>
</feature>
<comment type="miscellaneous">
    <text evidence="11">Few gyrases are as efficient as E.coli at forming negative supercoils. Not all organisms have 2 type II topoisomerases; in organisms with a single type II topoisomerase this enzyme also has to decatenate newly replicated chromosomes.</text>
</comment>
<keyword evidence="5 11" id="KW-0547">Nucleotide-binding</keyword>
<dbReference type="SUPFAM" id="SSF54211">
    <property type="entry name" value="Ribosomal protein S5 domain 2-like"/>
    <property type="match status" value="1"/>
</dbReference>
<comment type="similarity">
    <text evidence="2 11">Belongs to the type II topoisomerase GyrB family.</text>
</comment>
<dbReference type="GO" id="GO:0003918">
    <property type="term" value="F:DNA topoisomerase type II (double strand cut, ATP-hydrolyzing) activity"/>
    <property type="evidence" value="ECO:0007669"/>
    <property type="project" value="UniProtKB-UniRule"/>
</dbReference>
<evidence type="ECO:0000313" key="13">
    <source>
        <dbReference type="EMBL" id="SSW68655.1"/>
    </source>
</evidence>
<dbReference type="GO" id="GO:0005524">
    <property type="term" value="F:ATP binding"/>
    <property type="evidence" value="ECO:0007669"/>
    <property type="project" value="UniProtKB-UniRule"/>
</dbReference>
<dbReference type="SUPFAM" id="SSF55874">
    <property type="entry name" value="ATPase domain of HSP90 chaperone/DNA topoisomerase II/histidine kinase"/>
    <property type="match status" value="1"/>
</dbReference>
<dbReference type="PANTHER" id="PTHR45866">
    <property type="entry name" value="DNA GYRASE/TOPOISOMERASE SUBUNIT B"/>
    <property type="match status" value="1"/>
</dbReference>
<evidence type="ECO:0000256" key="1">
    <source>
        <dbReference type="ARBA" id="ARBA00000185"/>
    </source>
</evidence>
<dbReference type="InterPro" id="IPR020568">
    <property type="entry name" value="Ribosomal_Su5_D2-typ_SF"/>
</dbReference>
<feature type="site" description="Interaction with DNA" evidence="11">
    <location>
        <position position="466"/>
    </location>
</feature>
<dbReference type="GO" id="GO:0005737">
    <property type="term" value="C:cytoplasm"/>
    <property type="evidence" value="ECO:0007669"/>
    <property type="project" value="UniProtKB-SubCell"/>
</dbReference>
<protein>
    <recommendedName>
        <fullName evidence="11">DNA gyrase subunit B</fullName>
        <ecNumber evidence="11">5.6.2.2</ecNumber>
    </recommendedName>
</protein>
<dbReference type="InterPro" id="IPR011557">
    <property type="entry name" value="GyrB"/>
</dbReference>
<comment type="subunit">
    <text evidence="11">Heterotetramer, composed of two GyrA and two GyrB chains. In the heterotetramer, GyrA contains the active site tyrosine that forms a transient covalent intermediate with DNA, while GyrB binds cofactors and catalyzes ATP hydrolysis.</text>
</comment>
<dbReference type="InterPro" id="IPR034160">
    <property type="entry name" value="TOPRIM_GyrB"/>
</dbReference>
<evidence type="ECO:0000256" key="10">
    <source>
        <dbReference type="ARBA" id="ARBA00023235"/>
    </source>
</evidence>
<dbReference type="Pfam" id="PF01751">
    <property type="entry name" value="Toprim"/>
    <property type="match status" value="1"/>
</dbReference>
<dbReference type="HAMAP" id="MF_01898">
    <property type="entry name" value="GyrB"/>
    <property type="match status" value="1"/>
</dbReference>
<dbReference type="CDD" id="cd16928">
    <property type="entry name" value="HATPase_GyrB-like"/>
    <property type="match status" value="1"/>
</dbReference>
<dbReference type="Pfam" id="PF02518">
    <property type="entry name" value="HATPase_c"/>
    <property type="match status" value="1"/>
</dbReference>
<dbReference type="InterPro" id="IPR049353">
    <property type="entry name" value="GyrB_hook"/>
</dbReference>